<dbReference type="SUPFAM" id="SSF54695">
    <property type="entry name" value="POZ domain"/>
    <property type="match status" value="1"/>
</dbReference>
<keyword evidence="3" id="KW-1185">Reference proteome</keyword>
<organism evidence="2 3">
    <name type="scientific">Tritrichomonas musculus</name>
    <dbReference type="NCBI Taxonomy" id="1915356"/>
    <lineage>
        <taxon>Eukaryota</taxon>
        <taxon>Metamonada</taxon>
        <taxon>Parabasalia</taxon>
        <taxon>Tritrichomonadida</taxon>
        <taxon>Tritrichomonadidae</taxon>
        <taxon>Tritrichomonas</taxon>
    </lineage>
</organism>
<evidence type="ECO:0000313" key="3">
    <source>
        <dbReference type="Proteomes" id="UP001470230"/>
    </source>
</evidence>
<name>A0ABR2IPU6_9EUKA</name>
<sequence>MSWSQNRSIPDFIIYIDKKTYRCYASVISSFSPFIRHIINNNQNWYYFENLKDPNGDFEQFLKLINGFEIDISMSNAAFLNEISKVLQIQSLFKATESFLNSISRTPENLLNLFESYVSHQIPCPELVKEIISKWDNIETLIDIPNEGLLSLSVSSLEYLFSSDTFQQNKEDTLFDLIIKIIEQNGQTYSTLFSYCDPTKLTSNQLSKIIDLVSLDSLPQHIMIFLKQRFAQEVDVQNDYPKAISNEANGDDSIEFFSINDTRPVIDNEEQQFLSTGSQSFKFFPSYDEDWVFRGIFHYIRTSYSKHILNKYVHLSCGGDKQEYLEPLFYYDDIQSLHWDNYSKSEPKLDFRNAWIMISLPSHKIKLTDYTLVASEKLASRPKLWTLYGKNHDDQEWQIIDNAENVAPNSGFSKRLCLTFRTYPKSYFSQFKFQFHENIGSRKGGAKQEISLCGIEFYGTFARQ</sequence>
<accession>A0ABR2IPU6</accession>
<dbReference type="InterPro" id="IPR000210">
    <property type="entry name" value="BTB/POZ_dom"/>
</dbReference>
<reference evidence="2 3" key="1">
    <citation type="submission" date="2024-04" db="EMBL/GenBank/DDBJ databases">
        <title>Tritrichomonas musculus Genome.</title>
        <authorList>
            <person name="Alves-Ferreira E."/>
            <person name="Grigg M."/>
            <person name="Lorenzi H."/>
            <person name="Galac M."/>
        </authorList>
    </citation>
    <scope>NUCLEOTIDE SEQUENCE [LARGE SCALE GENOMIC DNA]</scope>
    <source>
        <strain evidence="2 3">EAF2021</strain>
    </source>
</reference>
<evidence type="ECO:0000313" key="2">
    <source>
        <dbReference type="EMBL" id="KAK8866514.1"/>
    </source>
</evidence>
<protein>
    <recommendedName>
        <fullName evidence="1">BTB domain-containing protein</fullName>
    </recommendedName>
</protein>
<dbReference type="EMBL" id="JAPFFF010000015">
    <property type="protein sequence ID" value="KAK8866514.1"/>
    <property type="molecule type" value="Genomic_DNA"/>
</dbReference>
<dbReference type="InterPro" id="IPR011333">
    <property type="entry name" value="SKP1/BTB/POZ_sf"/>
</dbReference>
<evidence type="ECO:0000259" key="1">
    <source>
        <dbReference type="PROSITE" id="PS50097"/>
    </source>
</evidence>
<dbReference type="PROSITE" id="PS50097">
    <property type="entry name" value="BTB"/>
    <property type="match status" value="1"/>
</dbReference>
<feature type="domain" description="BTB" evidence="1">
    <location>
        <begin position="10"/>
        <end position="74"/>
    </location>
</feature>
<comment type="caution">
    <text evidence="2">The sequence shown here is derived from an EMBL/GenBank/DDBJ whole genome shotgun (WGS) entry which is preliminary data.</text>
</comment>
<gene>
    <name evidence="2" type="ORF">M9Y10_009478</name>
</gene>
<dbReference type="SMART" id="SM00225">
    <property type="entry name" value="BTB"/>
    <property type="match status" value="1"/>
</dbReference>
<dbReference type="Gene3D" id="3.30.710.10">
    <property type="entry name" value="Potassium Channel Kv1.1, Chain A"/>
    <property type="match status" value="1"/>
</dbReference>
<dbReference type="Proteomes" id="UP001470230">
    <property type="component" value="Unassembled WGS sequence"/>
</dbReference>
<dbReference type="Pfam" id="PF00651">
    <property type="entry name" value="BTB"/>
    <property type="match status" value="1"/>
</dbReference>
<proteinExistence type="predicted"/>